<evidence type="ECO:0000313" key="1">
    <source>
        <dbReference type="EMBL" id="KZZ93572.1"/>
    </source>
</evidence>
<dbReference type="VEuPathDB" id="FungiDB:AAP_02364"/>
<dbReference type="AlphaFoldDB" id="A0A168A7J1"/>
<name>A0A168A7J1_9EURO</name>
<accession>A0A168A7J1</accession>
<reference evidence="1 2" key="1">
    <citation type="journal article" date="2016" name="Genome Biol. Evol.">
        <title>Divergent and convergent evolution of fungal pathogenicity.</title>
        <authorList>
            <person name="Shang Y."/>
            <person name="Xiao G."/>
            <person name="Zheng P."/>
            <person name="Cen K."/>
            <person name="Zhan S."/>
            <person name="Wang C."/>
        </authorList>
    </citation>
    <scope>NUCLEOTIDE SEQUENCE [LARGE SCALE GENOMIC DNA]</scope>
    <source>
        <strain evidence="1 2">ARSEF 7405</strain>
    </source>
</reference>
<dbReference type="Proteomes" id="UP000242877">
    <property type="component" value="Unassembled WGS sequence"/>
</dbReference>
<dbReference type="EMBL" id="AZGZ01000008">
    <property type="protein sequence ID" value="KZZ93572.1"/>
    <property type="molecule type" value="Genomic_DNA"/>
</dbReference>
<organism evidence="1 2">
    <name type="scientific">Ascosphaera apis ARSEF 7405</name>
    <dbReference type="NCBI Taxonomy" id="392613"/>
    <lineage>
        <taxon>Eukaryota</taxon>
        <taxon>Fungi</taxon>
        <taxon>Dikarya</taxon>
        <taxon>Ascomycota</taxon>
        <taxon>Pezizomycotina</taxon>
        <taxon>Eurotiomycetes</taxon>
        <taxon>Eurotiomycetidae</taxon>
        <taxon>Onygenales</taxon>
        <taxon>Ascosphaeraceae</taxon>
        <taxon>Ascosphaera</taxon>
    </lineage>
</organism>
<proteinExistence type="predicted"/>
<gene>
    <name evidence="1" type="ORF">AAP_02364</name>
</gene>
<sequence length="145" mass="16693">MNNADSQRLEEILGFNLEKCSKTADLVREEYQKMLMLRSRVMFLPRPLPDAVNQELHQRITTYHTAIKALTKEMANGPKIMGLTMVAQFVQDYMEYHQMALQKEFPLESVPTLFDPSDISSEDLACLMRMLAFGSLMRDASKRSN</sequence>
<protein>
    <submittedName>
        <fullName evidence="1">Uncharacterized protein</fullName>
    </submittedName>
</protein>
<keyword evidence="2" id="KW-1185">Reference proteome</keyword>
<comment type="caution">
    <text evidence="1">The sequence shown here is derived from an EMBL/GenBank/DDBJ whole genome shotgun (WGS) entry which is preliminary data.</text>
</comment>
<evidence type="ECO:0000313" key="2">
    <source>
        <dbReference type="Proteomes" id="UP000242877"/>
    </source>
</evidence>